<reference evidence="3" key="3">
    <citation type="submission" date="2016-11" db="EMBL/GenBank/DDBJ databases">
        <authorList>
            <person name="Jaros S."/>
            <person name="Januszkiewicz K."/>
            <person name="Wedrychowicz H."/>
        </authorList>
    </citation>
    <scope>NUCLEOTIDE SEQUENCE [LARGE SCALE GENOMIC DNA]</scope>
    <source>
        <strain evidence="3">DSM 27989</strain>
    </source>
</reference>
<evidence type="ECO:0000313" key="2">
    <source>
        <dbReference type="EMBL" id="GGE90390.1"/>
    </source>
</evidence>
<dbReference type="EMBL" id="BMFL01000003">
    <property type="protein sequence ID" value="GGE90390.1"/>
    <property type="molecule type" value="Genomic_DNA"/>
</dbReference>
<evidence type="ECO:0000313" key="5">
    <source>
        <dbReference type="Proteomes" id="UP000650994"/>
    </source>
</evidence>
<dbReference type="Proteomes" id="UP000650994">
    <property type="component" value="Unassembled WGS sequence"/>
</dbReference>
<dbReference type="STRING" id="1434701.SAMN05443634_10946"/>
<organism evidence="3 4">
    <name type="scientific">Chishuiella changwenlii</name>
    <dbReference type="NCBI Taxonomy" id="1434701"/>
    <lineage>
        <taxon>Bacteria</taxon>
        <taxon>Pseudomonadati</taxon>
        <taxon>Bacteroidota</taxon>
        <taxon>Flavobacteriia</taxon>
        <taxon>Flavobacteriales</taxon>
        <taxon>Weeksellaceae</taxon>
        <taxon>Chishuiella</taxon>
    </lineage>
</organism>
<evidence type="ECO:0000256" key="1">
    <source>
        <dbReference type="SAM" id="SignalP"/>
    </source>
</evidence>
<name>A0A1M7AJE4_9FLAO</name>
<dbReference type="RefSeq" id="WP_072932951.1">
    <property type="nucleotide sequence ID" value="NZ_BMFL01000003.1"/>
</dbReference>
<evidence type="ECO:0000313" key="3">
    <source>
        <dbReference type="EMBL" id="SHL42519.1"/>
    </source>
</evidence>
<proteinExistence type="predicted"/>
<reference evidence="5" key="4">
    <citation type="journal article" date="2019" name="Int. J. Syst. Evol. Microbiol.">
        <title>The Global Catalogue of Microorganisms (GCM) 10K type strain sequencing project: providing services to taxonomists for standard genome sequencing and annotation.</title>
        <authorList>
            <consortium name="The Broad Institute Genomics Platform"/>
            <consortium name="The Broad Institute Genome Sequencing Center for Infectious Disease"/>
            <person name="Wu L."/>
            <person name="Ma J."/>
        </authorList>
    </citation>
    <scope>NUCLEOTIDE SEQUENCE [LARGE SCALE GENOMIC DNA]</scope>
    <source>
        <strain evidence="5">CGMCC 1.12707</strain>
    </source>
</reference>
<keyword evidence="1" id="KW-0732">Signal</keyword>
<gene>
    <name evidence="2" type="ORF">GCM10010984_05150</name>
    <name evidence="3" type="ORF">SAMN05443634_10946</name>
</gene>
<feature type="chain" id="PRO_5012500497" description="Lipoprotein" evidence="1">
    <location>
        <begin position="20"/>
        <end position="218"/>
    </location>
</feature>
<dbReference type="EMBL" id="FRBH01000009">
    <property type="protein sequence ID" value="SHL42519.1"/>
    <property type="molecule type" value="Genomic_DNA"/>
</dbReference>
<evidence type="ECO:0000313" key="4">
    <source>
        <dbReference type="Proteomes" id="UP000184120"/>
    </source>
</evidence>
<dbReference type="Proteomes" id="UP000184120">
    <property type="component" value="Unassembled WGS sequence"/>
</dbReference>
<dbReference type="PROSITE" id="PS51257">
    <property type="entry name" value="PROKAR_LIPOPROTEIN"/>
    <property type="match status" value="1"/>
</dbReference>
<keyword evidence="5" id="KW-1185">Reference proteome</keyword>
<accession>A0A1M7AJE4</accession>
<feature type="signal peptide" evidence="1">
    <location>
        <begin position="1"/>
        <end position="19"/>
    </location>
</feature>
<dbReference type="AlphaFoldDB" id="A0A1M7AJE4"/>
<reference evidence="2" key="1">
    <citation type="journal article" date="2014" name="Int. J. Syst. Evol. Microbiol.">
        <title>Complete genome of a new Firmicutes species belonging to the dominant human colonic microbiota ('Ruminococcus bicirculans') reveals two chromosomes and a selective capacity to utilize plant glucans.</title>
        <authorList>
            <consortium name="NISC Comparative Sequencing Program"/>
            <person name="Wegmann U."/>
            <person name="Louis P."/>
            <person name="Goesmann A."/>
            <person name="Henrissat B."/>
            <person name="Duncan S.H."/>
            <person name="Flint H.J."/>
        </authorList>
    </citation>
    <scope>NUCLEOTIDE SEQUENCE</scope>
    <source>
        <strain evidence="2">CGMCC 1.12707</strain>
    </source>
</reference>
<protein>
    <recommendedName>
        <fullName evidence="6">Lipoprotein</fullName>
    </recommendedName>
</protein>
<reference evidence="2" key="5">
    <citation type="submission" date="2024-05" db="EMBL/GenBank/DDBJ databases">
        <authorList>
            <person name="Sun Q."/>
            <person name="Zhou Y."/>
        </authorList>
    </citation>
    <scope>NUCLEOTIDE SEQUENCE</scope>
    <source>
        <strain evidence="2">CGMCC 1.12707</strain>
    </source>
</reference>
<dbReference type="OrthoDB" id="1441919at2"/>
<sequence>MKKFIILAILSVTTFTVSSCSNNDDSNNGVIENRGNVTYDGFNLPIRNVVIEDMQPTQNGISYIVELSSNPINYNGRNSGAYIYLEIFQANGFTFSGEYNTSEANFNSRSLDFIEFHVDPLLQNGVAVEGASTFAVYDNYFASGTIRLENYDNGLLVSNFLMTDLDGRPLRGNFEGLFEYIQHFNAIGKVPSNPTLRKAIEERKKTKGDLKKLRAEKF</sequence>
<reference evidence="4" key="2">
    <citation type="submission" date="2016-11" db="EMBL/GenBank/DDBJ databases">
        <authorList>
            <person name="Varghese N."/>
            <person name="Submissions S."/>
        </authorList>
    </citation>
    <scope>NUCLEOTIDE SEQUENCE [LARGE SCALE GENOMIC DNA]</scope>
    <source>
        <strain evidence="4">DSM 27989</strain>
    </source>
</reference>
<evidence type="ECO:0008006" key="6">
    <source>
        <dbReference type="Google" id="ProtNLM"/>
    </source>
</evidence>